<protein>
    <recommendedName>
        <fullName evidence="7">HSF-type DNA-binding domain-containing protein</fullName>
    </recommendedName>
</protein>
<dbReference type="PRINTS" id="PR00056">
    <property type="entry name" value="HSFDOMAIN"/>
</dbReference>
<dbReference type="InterPro" id="IPR036388">
    <property type="entry name" value="WH-like_DNA-bd_sf"/>
</dbReference>
<accession>A0ABR0D5M3</accession>
<name>A0ABR0D5M3_9LAMI</name>
<dbReference type="InterPro" id="IPR036390">
    <property type="entry name" value="WH_DNA-bd_sf"/>
</dbReference>
<comment type="caution">
    <text evidence="8">The sequence shown here is derived from an EMBL/GenBank/DDBJ whole genome shotgun (WGS) entry which is preliminary data.</text>
</comment>
<keyword evidence="9" id="KW-1185">Reference proteome</keyword>
<dbReference type="PROSITE" id="PS00434">
    <property type="entry name" value="HSF_DOMAIN"/>
    <property type="match status" value="1"/>
</dbReference>
<dbReference type="SUPFAM" id="SSF46785">
    <property type="entry name" value="Winged helix' DNA-binding domain"/>
    <property type="match status" value="1"/>
</dbReference>
<evidence type="ECO:0000256" key="6">
    <source>
        <dbReference type="SAM" id="Coils"/>
    </source>
</evidence>
<dbReference type="Pfam" id="PF00447">
    <property type="entry name" value="HSF_DNA-bind"/>
    <property type="match status" value="1"/>
</dbReference>
<dbReference type="PANTHER" id="PTHR10015">
    <property type="entry name" value="HEAT SHOCK TRANSCRIPTION FACTOR"/>
    <property type="match status" value="1"/>
</dbReference>
<evidence type="ECO:0000313" key="8">
    <source>
        <dbReference type="EMBL" id="KAK4484091.1"/>
    </source>
</evidence>
<comment type="subcellular location">
    <subcellularLocation>
        <location evidence="1">Nucleus</location>
    </subcellularLocation>
</comment>
<proteinExistence type="inferred from homology"/>
<dbReference type="EMBL" id="JAYDYQ010002534">
    <property type="protein sequence ID" value="KAK4484091.1"/>
    <property type="molecule type" value="Genomic_DNA"/>
</dbReference>
<reference evidence="8 9" key="1">
    <citation type="journal article" date="2023" name="bioRxiv">
        <title>Genome report: Whole genome sequence and annotation of Penstemon davidsonii.</title>
        <authorList>
            <person name="Ostevik K.L."/>
            <person name="Alabady M."/>
            <person name="Zhang M."/>
            <person name="Rausher M.D."/>
        </authorList>
    </citation>
    <scope>NUCLEOTIDE SEQUENCE [LARGE SCALE GENOMIC DNA]</scope>
    <source>
        <strain evidence="8">DNT005</strain>
        <tissue evidence="8">Whole leaf</tissue>
    </source>
</reference>
<keyword evidence="2" id="KW-0346">Stress response</keyword>
<evidence type="ECO:0000256" key="5">
    <source>
        <dbReference type="RuleBase" id="RU004020"/>
    </source>
</evidence>
<feature type="coiled-coil region" evidence="6">
    <location>
        <begin position="138"/>
        <end position="179"/>
    </location>
</feature>
<sequence length="352" mass="40426">MVKSLENGTSLAPFLVKCYEMVDDESTNELISWTESDDSFIIWDESKFSSQLLPKYFKHSNFSSFVRQLNIYGFRKIDTDRWEFGNEAFIKGQRHLLKNITRRKQPQTLVQNKPSQQKDANTLLSSEEDKRIALWKEVENLKAGKNALTQELKKLRQHQQNSQDKLLLLREQLKGMEKNQQQMLSFIVMAMQRPEFLMQFLQPKENNWRVSENGKSNKLNEVTEDLESSQSGGMIVRYQPQKDEESSKSEDLMGLDLSSDEMTDLLMDIDFLLGSGDESLLSMEDHGQFIAPDVPENDAMLEELLSASPVIESEQFAEVEIEGSTSSIVPMMTSMNIKPDESKCISEPLIID</sequence>
<organism evidence="8 9">
    <name type="scientific">Penstemon davidsonii</name>
    <dbReference type="NCBI Taxonomy" id="160366"/>
    <lineage>
        <taxon>Eukaryota</taxon>
        <taxon>Viridiplantae</taxon>
        <taxon>Streptophyta</taxon>
        <taxon>Embryophyta</taxon>
        <taxon>Tracheophyta</taxon>
        <taxon>Spermatophyta</taxon>
        <taxon>Magnoliopsida</taxon>
        <taxon>eudicotyledons</taxon>
        <taxon>Gunneridae</taxon>
        <taxon>Pentapetalae</taxon>
        <taxon>asterids</taxon>
        <taxon>lamiids</taxon>
        <taxon>Lamiales</taxon>
        <taxon>Plantaginaceae</taxon>
        <taxon>Cheloneae</taxon>
        <taxon>Penstemon</taxon>
    </lineage>
</organism>
<keyword evidence="3" id="KW-0238">DNA-binding</keyword>
<dbReference type="InterPro" id="IPR000232">
    <property type="entry name" value="HSF_DNA-bd"/>
</dbReference>
<evidence type="ECO:0000256" key="3">
    <source>
        <dbReference type="ARBA" id="ARBA00023125"/>
    </source>
</evidence>
<evidence type="ECO:0000256" key="1">
    <source>
        <dbReference type="ARBA" id="ARBA00004123"/>
    </source>
</evidence>
<feature type="domain" description="HSF-type DNA-binding" evidence="7">
    <location>
        <begin position="53"/>
        <end position="77"/>
    </location>
</feature>
<keyword evidence="4" id="KW-0539">Nucleus</keyword>
<evidence type="ECO:0000256" key="4">
    <source>
        <dbReference type="ARBA" id="ARBA00023242"/>
    </source>
</evidence>
<keyword evidence="6" id="KW-0175">Coiled coil</keyword>
<evidence type="ECO:0000313" key="9">
    <source>
        <dbReference type="Proteomes" id="UP001291926"/>
    </source>
</evidence>
<evidence type="ECO:0000259" key="7">
    <source>
        <dbReference type="PROSITE" id="PS00434"/>
    </source>
</evidence>
<dbReference type="PANTHER" id="PTHR10015:SF325">
    <property type="entry name" value="HEAT STRESS TRANSCRIPTION FACTOR A-8"/>
    <property type="match status" value="1"/>
</dbReference>
<dbReference type="Gene3D" id="1.10.10.10">
    <property type="entry name" value="Winged helix-like DNA-binding domain superfamily/Winged helix DNA-binding domain"/>
    <property type="match status" value="1"/>
</dbReference>
<gene>
    <name evidence="8" type="ORF">RD792_011311</name>
</gene>
<evidence type="ECO:0000256" key="2">
    <source>
        <dbReference type="ARBA" id="ARBA00023016"/>
    </source>
</evidence>
<dbReference type="Proteomes" id="UP001291926">
    <property type="component" value="Unassembled WGS sequence"/>
</dbReference>
<dbReference type="SMART" id="SM00415">
    <property type="entry name" value="HSF"/>
    <property type="match status" value="1"/>
</dbReference>
<comment type="similarity">
    <text evidence="5">Belongs to the HSF family.</text>
</comment>